<reference evidence="1" key="1">
    <citation type="submission" date="2022-07" db="EMBL/GenBank/DDBJ databases">
        <title>Phylogenomic reconstructions and comparative analyses of Kickxellomycotina fungi.</title>
        <authorList>
            <person name="Reynolds N.K."/>
            <person name="Stajich J.E."/>
            <person name="Barry K."/>
            <person name="Grigoriev I.V."/>
            <person name="Crous P."/>
            <person name="Smith M.E."/>
        </authorList>
    </citation>
    <scope>NUCLEOTIDE SEQUENCE</scope>
    <source>
        <strain evidence="1">NBRC 100468</strain>
    </source>
</reference>
<comment type="caution">
    <text evidence="1">The sequence shown here is derived from an EMBL/GenBank/DDBJ whole genome shotgun (WGS) entry which is preliminary data.</text>
</comment>
<keyword evidence="2" id="KW-1185">Reference proteome</keyword>
<gene>
    <name evidence="1" type="ORF">H4219_004710</name>
</gene>
<accession>A0A9W8DL27</accession>
<evidence type="ECO:0000313" key="2">
    <source>
        <dbReference type="Proteomes" id="UP001150538"/>
    </source>
</evidence>
<dbReference type="Proteomes" id="UP001150538">
    <property type="component" value="Unassembled WGS sequence"/>
</dbReference>
<dbReference type="AlphaFoldDB" id="A0A9W8DL27"/>
<protein>
    <submittedName>
        <fullName evidence="1">Uncharacterized protein</fullName>
    </submittedName>
</protein>
<dbReference type="EMBL" id="JANBPU010000189">
    <property type="protein sequence ID" value="KAJ1914601.1"/>
    <property type="molecule type" value="Genomic_DNA"/>
</dbReference>
<organism evidence="1 2">
    <name type="scientific">Mycoemilia scoparia</name>
    <dbReference type="NCBI Taxonomy" id="417184"/>
    <lineage>
        <taxon>Eukaryota</taxon>
        <taxon>Fungi</taxon>
        <taxon>Fungi incertae sedis</taxon>
        <taxon>Zoopagomycota</taxon>
        <taxon>Kickxellomycotina</taxon>
        <taxon>Kickxellomycetes</taxon>
        <taxon>Kickxellales</taxon>
        <taxon>Kickxellaceae</taxon>
        <taxon>Mycoemilia</taxon>
    </lineage>
</organism>
<sequence length="85" mass="9440">MAGTFQVGNQICSDKKEFLDMLTSLLTSNDFVSAKANETPCNAANTLEAKIEQFIDSKAKLSLEIKYVSSYSGELTTKFFLYQPN</sequence>
<evidence type="ECO:0000313" key="1">
    <source>
        <dbReference type="EMBL" id="KAJ1914601.1"/>
    </source>
</evidence>
<name>A0A9W8DL27_9FUNG</name>
<proteinExistence type="predicted"/>